<dbReference type="AlphaFoldDB" id="D5SHZ9"/>
<keyword evidence="2" id="KW-0614">Plasmid</keyword>
<reference evidence="2 3" key="1">
    <citation type="journal article" date="2010" name="Genome Biol. Evol.">
        <title>The sequence of a 1.8-mb bacterial linear plasmid reveals a rich evolutionary reservoir of secondary metabolic pathways.</title>
        <authorList>
            <person name="Medema M.H."/>
            <person name="Trefzer A."/>
            <person name="Kovalchuk A."/>
            <person name="van den Berg M."/>
            <person name="Mueller U."/>
            <person name="Heijne W."/>
            <person name="Wu L."/>
            <person name="Alam M.T."/>
            <person name="Ronning C.M."/>
            <person name="Nierman W.C."/>
            <person name="Bovenberg R.A.L."/>
            <person name="Breitling R."/>
            <person name="Takano E."/>
        </authorList>
    </citation>
    <scope>NUCLEOTIDE SEQUENCE [LARGE SCALE GENOMIC DNA]</scope>
    <source>
        <strain evidence="3">ATCC 27064 / DSM 738 / JCM 4710 / NBRC 13307 / NCIMB 12785 / NRRL 3585 / VKM Ac-602</strain>
        <plasmid evidence="2">pSCL4</plasmid>
    </source>
</reference>
<proteinExistence type="predicted"/>
<sequence length="187" mass="19887">MLEPGKCGYGARISGGSASPGRPARHPQHGRWWRVSWVRQASEQGRRCRVRVSCSNRTAAPLPAKSGPLTAQRAAGGRELPGPLGDQRTDRRAKAHQLVPVAAYGPRRARQPGARCGLRRRRCRRSRGVGDRPCGGSLGTGLGLGGLPGAGLLPLGLPGPRSGCRLPVKGWWARVINGRRFPGCSAD</sequence>
<gene>
    <name evidence="2" type="ORF">SCLAV_p0047</name>
</gene>
<feature type="region of interest" description="Disordered" evidence="1">
    <location>
        <begin position="1"/>
        <end position="29"/>
    </location>
</feature>
<protein>
    <submittedName>
        <fullName evidence="2">Uncharacterized protein</fullName>
    </submittedName>
</protein>
<dbReference type="Proteomes" id="UP000002357">
    <property type="component" value="Plasmid pSCL4"/>
</dbReference>
<evidence type="ECO:0000256" key="1">
    <source>
        <dbReference type="SAM" id="MobiDB-lite"/>
    </source>
</evidence>
<feature type="region of interest" description="Disordered" evidence="1">
    <location>
        <begin position="59"/>
        <end position="92"/>
    </location>
</feature>
<accession>D5SHZ9</accession>
<dbReference type="EMBL" id="CM000914">
    <property type="protein sequence ID" value="EFG03542.2"/>
    <property type="molecule type" value="Genomic_DNA"/>
</dbReference>
<geneLocation type="plasmid" evidence="2 3">
    <name>pSCL4</name>
</geneLocation>
<keyword evidence="3" id="KW-1185">Reference proteome</keyword>
<name>D5SHZ9_STRCL</name>
<evidence type="ECO:0000313" key="2">
    <source>
        <dbReference type="EMBL" id="EFG03542.2"/>
    </source>
</evidence>
<organism evidence="2 3">
    <name type="scientific">Streptomyces clavuligerus</name>
    <dbReference type="NCBI Taxonomy" id="1901"/>
    <lineage>
        <taxon>Bacteria</taxon>
        <taxon>Bacillati</taxon>
        <taxon>Actinomycetota</taxon>
        <taxon>Actinomycetes</taxon>
        <taxon>Kitasatosporales</taxon>
        <taxon>Streptomycetaceae</taxon>
        <taxon>Streptomyces</taxon>
    </lineage>
</organism>
<evidence type="ECO:0000313" key="3">
    <source>
        <dbReference type="Proteomes" id="UP000002357"/>
    </source>
</evidence>